<gene>
    <name evidence="2" type="ORF">SAMN04489726_6711</name>
</gene>
<feature type="transmembrane region" description="Helical" evidence="1">
    <location>
        <begin position="172"/>
        <end position="193"/>
    </location>
</feature>
<feature type="transmembrane region" description="Helical" evidence="1">
    <location>
        <begin position="59"/>
        <end position="81"/>
    </location>
</feature>
<accession>A0A1H0BK92</accession>
<keyword evidence="1" id="KW-0472">Membrane</keyword>
<protein>
    <submittedName>
        <fullName evidence="2">ABC-2 family transporter protein</fullName>
    </submittedName>
</protein>
<sequence>MNGLVKAEFRKIFSTNLWWGMLIPGALITLAFAAGGAWIGSLGVDIQDIDQQVPLALPMFASGMTFGTLFAALVGVIGVTGEYRHRTITTTYLTAGSRDSVLVAKLIAYAALGGVYGVAAAVFGSIGAVLGSGGEGFPSAVSWLAICAVGIVSSVLWALFGVGLGALVGNQLGAVLGLLLYTQLVEGALSALLRAQGAEEVPPFLPYTAGNDMTMDLALNLFFGDLPGRLTDSPLVAPLRQALTEGAPIWWASALIFLGYTLLVVFAGSAVSKQRDIT</sequence>
<keyword evidence="1" id="KW-1133">Transmembrane helix</keyword>
<evidence type="ECO:0000256" key="1">
    <source>
        <dbReference type="SAM" id="Phobius"/>
    </source>
</evidence>
<dbReference type="Proteomes" id="UP000183376">
    <property type="component" value="Chromosome I"/>
</dbReference>
<dbReference type="OrthoDB" id="5244396at2"/>
<reference evidence="2 3" key="1">
    <citation type="submission" date="2016-10" db="EMBL/GenBank/DDBJ databases">
        <authorList>
            <person name="de Groot N.N."/>
        </authorList>
    </citation>
    <scope>NUCLEOTIDE SEQUENCE [LARGE SCALE GENOMIC DNA]</scope>
    <source>
        <strain evidence="2 3">DSM 44149</strain>
    </source>
</reference>
<evidence type="ECO:0000313" key="2">
    <source>
        <dbReference type="EMBL" id="SDN46052.1"/>
    </source>
</evidence>
<feature type="transmembrane region" description="Helical" evidence="1">
    <location>
        <begin position="249"/>
        <end position="271"/>
    </location>
</feature>
<feature type="transmembrane region" description="Helical" evidence="1">
    <location>
        <begin position="102"/>
        <end position="128"/>
    </location>
</feature>
<keyword evidence="3" id="KW-1185">Reference proteome</keyword>
<dbReference type="RefSeq" id="WP_030426745.1">
    <property type="nucleotide sequence ID" value="NZ_JOEF01000001.1"/>
</dbReference>
<feature type="transmembrane region" description="Helical" evidence="1">
    <location>
        <begin position="16"/>
        <end position="39"/>
    </location>
</feature>
<keyword evidence="1" id="KW-0812">Transmembrane</keyword>
<dbReference type="eggNOG" id="ENOG5032XHD">
    <property type="taxonomic scope" value="Bacteria"/>
</dbReference>
<dbReference type="STRING" id="211114.SAMN04489726_6711"/>
<organism evidence="2 3">
    <name type="scientific">Allokutzneria albata</name>
    <name type="common">Kibdelosporangium albatum</name>
    <dbReference type="NCBI Taxonomy" id="211114"/>
    <lineage>
        <taxon>Bacteria</taxon>
        <taxon>Bacillati</taxon>
        <taxon>Actinomycetota</taxon>
        <taxon>Actinomycetes</taxon>
        <taxon>Pseudonocardiales</taxon>
        <taxon>Pseudonocardiaceae</taxon>
        <taxon>Allokutzneria</taxon>
    </lineage>
</organism>
<feature type="transmembrane region" description="Helical" evidence="1">
    <location>
        <begin position="140"/>
        <end position="160"/>
    </location>
</feature>
<dbReference type="AlphaFoldDB" id="A0A1H0BK92"/>
<dbReference type="EMBL" id="LT629701">
    <property type="protein sequence ID" value="SDN46052.1"/>
    <property type="molecule type" value="Genomic_DNA"/>
</dbReference>
<proteinExistence type="predicted"/>
<name>A0A1H0BK92_ALLAB</name>
<evidence type="ECO:0000313" key="3">
    <source>
        <dbReference type="Proteomes" id="UP000183376"/>
    </source>
</evidence>